<accession>A0A9P1I780</accession>
<reference evidence="1" key="1">
    <citation type="submission" date="2022-11" db="EMBL/GenBank/DDBJ databases">
        <authorList>
            <person name="Kikuchi T."/>
        </authorList>
    </citation>
    <scope>NUCLEOTIDE SEQUENCE</scope>
    <source>
        <strain evidence="1">PS1010</strain>
    </source>
</reference>
<protein>
    <submittedName>
        <fullName evidence="1">Uncharacterized protein</fullName>
    </submittedName>
</protein>
<sequence>MVHYIHDISEFERHLSAIFDENAWTTFIFDEKEGKIKRKDCGLEREEIPELLRNDELCCILTSEVGSRGGIFLLWTPIMFDYKGRSTFEQIFKTIGTQYEIQTSVLNQELMQQYFNDVPNDSYNNELTVSAVGSTEIVAANYASPHDKSPINSIDQSIFCGFQSGTGSSNYKVFVFMSDEDTNNQMYVPLFDLSNMDTVECRIVRISRLATDNFQFELKSFDLF</sequence>
<evidence type="ECO:0000313" key="2">
    <source>
        <dbReference type="Proteomes" id="UP001152747"/>
    </source>
</evidence>
<dbReference type="EMBL" id="CANHGI010000002">
    <property type="protein sequence ID" value="CAI5440792.1"/>
    <property type="molecule type" value="Genomic_DNA"/>
</dbReference>
<name>A0A9P1I780_9PELO</name>
<evidence type="ECO:0000313" key="1">
    <source>
        <dbReference type="EMBL" id="CAI5440792.1"/>
    </source>
</evidence>
<comment type="caution">
    <text evidence="1">The sequence shown here is derived from an EMBL/GenBank/DDBJ whole genome shotgun (WGS) entry which is preliminary data.</text>
</comment>
<keyword evidence="2" id="KW-1185">Reference proteome</keyword>
<organism evidence="1 2">
    <name type="scientific">Caenorhabditis angaria</name>
    <dbReference type="NCBI Taxonomy" id="860376"/>
    <lineage>
        <taxon>Eukaryota</taxon>
        <taxon>Metazoa</taxon>
        <taxon>Ecdysozoa</taxon>
        <taxon>Nematoda</taxon>
        <taxon>Chromadorea</taxon>
        <taxon>Rhabditida</taxon>
        <taxon>Rhabditina</taxon>
        <taxon>Rhabditomorpha</taxon>
        <taxon>Rhabditoidea</taxon>
        <taxon>Rhabditidae</taxon>
        <taxon>Peloderinae</taxon>
        <taxon>Caenorhabditis</taxon>
    </lineage>
</organism>
<proteinExistence type="predicted"/>
<dbReference type="Proteomes" id="UP001152747">
    <property type="component" value="Unassembled WGS sequence"/>
</dbReference>
<gene>
    <name evidence="1" type="ORF">CAMP_LOCUS3429</name>
</gene>
<dbReference type="AlphaFoldDB" id="A0A9P1I780"/>